<organism evidence="1 2">
    <name type="scientific">Pyricularia oryzae (strain 70-15 / ATCC MYA-4617 / FGSC 8958)</name>
    <name type="common">Rice blast fungus</name>
    <name type="synonym">Magnaporthe oryzae</name>
    <dbReference type="NCBI Taxonomy" id="242507"/>
    <lineage>
        <taxon>Eukaryota</taxon>
        <taxon>Fungi</taxon>
        <taxon>Dikarya</taxon>
        <taxon>Ascomycota</taxon>
        <taxon>Pezizomycotina</taxon>
        <taxon>Sordariomycetes</taxon>
        <taxon>Sordariomycetidae</taxon>
        <taxon>Magnaporthales</taxon>
        <taxon>Pyriculariaceae</taxon>
        <taxon>Pyricularia</taxon>
    </lineage>
</organism>
<dbReference type="AlphaFoldDB" id="G4MWE3"/>
<accession>G4MWE3</accession>
<dbReference type="EMBL" id="CM001232">
    <property type="protein sequence ID" value="EHA55903.1"/>
    <property type="molecule type" value="Genomic_DNA"/>
</dbReference>
<gene>
    <name evidence="1" type="ORF">MGG_15934</name>
</gene>
<protein>
    <submittedName>
        <fullName evidence="1">Uncharacterized protein</fullName>
    </submittedName>
</protein>
<evidence type="ECO:0000313" key="2">
    <source>
        <dbReference type="Proteomes" id="UP000009058"/>
    </source>
</evidence>
<dbReference type="InParanoid" id="G4MWE3"/>
<dbReference type="GeneID" id="12986753"/>
<dbReference type="KEGG" id="mgr:MGG_15934"/>
<sequence length="113" mass="12136">METSILAISASCMSYKAIISKVLNSKESLRIKFIPSVVGSMAKKPAVHLTLASSSAKVGLSLGDASSQELWFDIELSQSCKACYFQCIRAEHTQLTPAIVVCPTVPDIPTENC</sequence>
<proteinExistence type="predicted"/>
<dbReference type="Proteomes" id="UP000009058">
    <property type="component" value="Chromosome 2"/>
</dbReference>
<reference key="2">
    <citation type="submission" date="2011-05" db="EMBL/GenBank/DDBJ databases">
        <title>The Genome Sequence of Magnaporthe oryzae 70-15.</title>
        <authorList>
            <consortium name="The Broad Institute Genome Sequencing Platform"/>
            <person name="Ma L.-J."/>
            <person name="Dead R."/>
            <person name="Young S.K."/>
            <person name="Zeng Q."/>
            <person name="Gargeya S."/>
            <person name="Fitzgerald M."/>
            <person name="Haas B."/>
            <person name="Abouelleil A."/>
            <person name="Alvarado L."/>
            <person name="Arachchi H.M."/>
            <person name="Berlin A."/>
            <person name="Brown A."/>
            <person name="Chapman S.B."/>
            <person name="Chen Z."/>
            <person name="Dunbar C."/>
            <person name="Freedman E."/>
            <person name="Gearin G."/>
            <person name="Gellesch M."/>
            <person name="Goldberg J."/>
            <person name="Griggs A."/>
            <person name="Gujja S."/>
            <person name="Heiman D."/>
            <person name="Howarth C."/>
            <person name="Larson L."/>
            <person name="Lui A."/>
            <person name="MacDonald P.J.P."/>
            <person name="Mehta T."/>
            <person name="Montmayeur A."/>
            <person name="Murphy C."/>
            <person name="Neiman D."/>
            <person name="Pearson M."/>
            <person name="Priest M."/>
            <person name="Roberts A."/>
            <person name="Saif S."/>
            <person name="Shea T."/>
            <person name="Shenoy N."/>
            <person name="Sisk P."/>
            <person name="Stolte C."/>
            <person name="Sykes S."/>
            <person name="Yandava C."/>
            <person name="Wortman J."/>
            <person name="Nusbaum C."/>
            <person name="Birren B."/>
        </authorList>
    </citation>
    <scope>NUCLEOTIDE SEQUENCE</scope>
    <source>
        <strain>70-15</strain>
    </source>
</reference>
<dbReference type="VEuPathDB" id="FungiDB:MGG_15934"/>
<evidence type="ECO:0000313" key="1">
    <source>
        <dbReference type="EMBL" id="EHA55903.1"/>
    </source>
</evidence>
<dbReference type="RefSeq" id="XP_003715710.1">
    <property type="nucleotide sequence ID" value="XM_003715662.1"/>
</dbReference>
<reference evidence="1 2" key="1">
    <citation type="journal article" date="2005" name="Nature">
        <title>The genome sequence of the rice blast fungus Magnaporthe grisea.</title>
        <authorList>
            <person name="Dean R.A."/>
            <person name="Talbot N.J."/>
            <person name="Ebbole D.J."/>
            <person name="Farman M.L."/>
            <person name="Mitchell T.K."/>
            <person name="Orbach M.J."/>
            <person name="Thon M."/>
            <person name="Kulkarni R."/>
            <person name="Xu J.R."/>
            <person name="Pan H."/>
            <person name="Read N.D."/>
            <person name="Lee Y.H."/>
            <person name="Carbone I."/>
            <person name="Brown D."/>
            <person name="Oh Y.Y."/>
            <person name="Donofrio N."/>
            <person name="Jeong J.S."/>
            <person name="Soanes D.M."/>
            <person name="Djonovic S."/>
            <person name="Kolomiets E."/>
            <person name="Rehmeyer C."/>
            <person name="Li W."/>
            <person name="Harding M."/>
            <person name="Kim S."/>
            <person name="Lebrun M.H."/>
            <person name="Bohnert H."/>
            <person name="Coughlan S."/>
            <person name="Butler J."/>
            <person name="Calvo S."/>
            <person name="Ma L.J."/>
            <person name="Nicol R."/>
            <person name="Purcell S."/>
            <person name="Nusbaum C."/>
            <person name="Galagan J.E."/>
            <person name="Birren B.W."/>
        </authorList>
    </citation>
    <scope>NUCLEOTIDE SEQUENCE [LARGE SCALE GENOMIC DNA]</scope>
    <source>
        <strain evidence="2">70-15 / ATCC MYA-4617 / FGSC 8958</strain>
    </source>
</reference>
<dbReference type="HOGENOM" id="CLU_2134003_0_0_1"/>
<keyword evidence="2" id="KW-1185">Reference proteome</keyword>
<name>G4MWE3_PYRO7</name>